<dbReference type="InterPro" id="IPR024173">
    <property type="entry name" value="Pesterase_MJ0037-like"/>
</dbReference>
<dbReference type="HOGENOM" id="CLU_075478_0_0_2"/>
<proteinExistence type="predicted"/>
<dbReference type="EMBL" id="CP001338">
    <property type="protein sequence ID" value="ACL17399.1"/>
    <property type="molecule type" value="Genomic_DNA"/>
</dbReference>
<dbReference type="eggNOG" id="arCOG01150">
    <property type="taxonomic scope" value="Archaea"/>
</dbReference>
<protein>
    <submittedName>
        <fullName evidence="2">Metallophosphoesterase</fullName>
    </submittedName>
</protein>
<dbReference type="PANTHER" id="PTHR39323:SF1">
    <property type="entry name" value="BLR1149 PROTEIN"/>
    <property type="match status" value="1"/>
</dbReference>
<dbReference type="RefSeq" id="WP_012618718.1">
    <property type="nucleotide sequence ID" value="NC_011832.1"/>
</dbReference>
<dbReference type="CDD" id="cd07391">
    <property type="entry name" value="MPP_PF1019"/>
    <property type="match status" value="1"/>
</dbReference>
<dbReference type="GO" id="GO:0016787">
    <property type="term" value="F:hydrolase activity"/>
    <property type="evidence" value="ECO:0007669"/>
    <property type="project" value="InterPro"/>
</dbReference>
<dbReference type="SUPFAM" id="SSF56300">
    <property type="entry name" value="Metallo-dependent phosphatases"/>
    <property type="match status" value="1"/>
</dbReference>
<evidence type="ECO:0000313" key="3">
    <source>
        <dbReference type="Proteomes" id="UP000002457"/>
    </source>
</evidence>
<dbReference type="PANTHER" id="PTHR39323">
    <property type="entry name" value="BLR1149 PROTEIN"/>
    <property type="match status" value="1"/>
</dbReference>
<name>B8GDP8_METPE</name>
<dbReference type="STRING" id="521011.Mpal_2101"/>
<dbReference type="InterPro" id="IPR004843">
    <property type="entry name" value="Calcineurin-like_PHP"/>
</dbReference>
<accession>B8GDP8</accession>
<gene>
    <name evidence="2" type="ordered locus">Mpal_2101</name>
</gene>
<evidence type="ECO:0000313" key="2">
    <source>
        <dbReference type="EMBL" id="ACL17399.1"/>
    </source>
</evidence>
<dbReference type="Gene3D" id="3.60.21.10">
    <property type="match status" value="1"/>
</dbReference>
<reference evidence="2 3" key="1">
    <citation type="journal article" date="2015" name="Genome Announc.">
        <title>Complete Genome Sequence of Methanosphaerula palustris E1-9CT, a Hydrogenotrophic Methanogen Isolated from a Minerotrophic Fen Peatland.</title>
        <authorList>
            <person name="Cadillo-Quiroz H."/>
            <person name="Browne P."/>
            <person name="Kyrpides N."/>
            <person name="Woyke T."/>
            <person name="Goodwin L."/>
            <person name="Detter C."/>
            <person name="Yavitt J.B."/>
            <person name="Zinder S.H."/>
        </authorList>
    </citation>
    <scope>NUCLEOTIDE SEQUENCE [LARGE SCALE GENOMIC DNA]</scope>
    <source>
        <strain evidence="3">ATCC BAA-1556 / DSM 19958 / E1-9c</strain>
    </source>
</reference>
<dbReference type="Pfam" id="PF00149">
    <property type="entry name" value="Metallophos"/>
    <property type="match status" value="1"/>
</dbReference>
<dbReference type="Proteomes" id="UP000002457">
    <property type="component" value="Chromosome"/>
</dbReference>
<dbReference type="AlphaFoldDB" id="B8GDP8"/>
<keyword evidence="3" id="KW-1185">Reference proteome</keyword>
<sequence>MHLSFIESGPALLVKGNEETLVIADLHFGIESNLARHGYHLQSRSKERAERVLALVRDLKPDRLLLLGDVKQSIPLTTRQEYRELPAVLAAFRDAAFLQVIPGNHDAGLERFLEEGELLPATGAVIDGVGYLHGHTIPDPALAGHLIIIGHHHPVVSLIDEVGCAARMPAYLRAPLDERALWGAGRSDEPGSTGLNQTRALLMPAFNELSGFDITKIVGDPSSPVSRAIIRDEAEVFLADGTFIGPYCSLEEDARH</sequence>
<dbReference type="PIRSF" id="PIRSF000887">
    <property type="entry name" value="Pesterase_MJ0037"/>
    <property type="match status" value="1"/>
</dbReference>
<feature type="domain" description="Calcineurin-like phosphoesterase" evidence="1">
    <location>
        <begin position="21"/>
        <end position="135"/>
    </location>
</feature>
<dbReference type="OrthoDB" id="10013at2157"/>
<evidence type="ECO:0000259" key="1">
    <source>
        <dbReference type="Pfam" id="PF00149"/>
    </source>
</evidence>
<dbReference type="GeneID" id="7271579"/>
<dbReference type="KEGG" id="mpl:Mpal_2101"/>
<organism evidence="2 3">
    <name type="scientific">Methanosphaerula palustris (strain ATCC BAA-1556 / DSM 19958 / E1-9c)</name>
    <dbReference type="NCBI Taxonomy" id="521011"/>
    <lineage>
        <taxon>Archaea</taxon>
        <taxon>Methanobacteriati</taxon>
        <taxon>Methanobacteriota</taxon>
        <taxon>Stenosarchaea group</taxon>
        <taxon>Methanomicrobia</taxon>
        <taxon>Methanomicrobiales</taxon>
        <taxon>Methanoregulaceae</taxon>
        <taxon>Methanosphaerula</taxon>
    </lineage>
</organism>
<dbReference type="InterPro" id="IPR029052">
    <property type="entry name" value="Metallo-depent_PP-like"/>
</dbReference>